<gene>
    <name evidence="1" type="ORF">ODALV1_LOCUS17745</name>
</gene>
<dbReference type="Proteomes" id="UP001642540">
    <property type="component" value="Unassembled WGS sequence"/>
</dbReference>
<evidence type="ECO:0000313" key="2">
    <source>
        <dbReference type="Proteomes" id="UP001642540"/>
    </source>
</evidence>
<accession>A0ABP1R243</accession>
<comment type="caution">
    <text evidence="1">The sequence shown here is derived from an EMBL/GenBank/DDBJ whole genome shotgun (WGS) entry which is preliminary data.</text>
</comment>
<name>A0ABP1R243_9HEXA</name>
<reference evidence="1 2" key="1">
    <citation type="submission" date="2024-08" db="EMBL/GenBank/DDBJ databases">
        <authorList>
            <person name="Cucini C."/>
            <person name="Frati F."/>
        </authorList>
    </citation>
    <scope>NUCLEOTIDE SEQUENCE [LARGE SCALE GENOMIC DNA]</scope>
</reference>
<proteinExistence type="predicted"/>
<dbReference type="EMBL" id="CAXLJM020000054">
    <property type="protein sequence ID" value="CAL8117545.1"/>
    <property type="molecule type" value="Genomic_DNA"/>
</dbReference>
<evidence type="ECO:0000313" key="1">
    <source>
        <dbReference type="EMBL" id="CAL8117545.1"/>
    </source>
</evidence>
<organism evidence="1 2">
    <name type="scientific">Orchesella dallaii</name>
    <dbReference type="NCBI Taxonomy" id="48710"/>
    <lineage>
        <taxon>Eukaryota</taxon>
        <taxon>Metazoa</taxon>
        <taxon>Ecdysozoa</taxon>
        <taxon>Arthropoda</taxon>
        <taxon>Hexapoda</taxon>
        <taxon>Collembola</taxon>
        <taxon>Entomobryomorpha</taxon>
        <taxon>Entomobryoidea</taxon>
        <taxon>Orchesellidae</taxon>
        <taxon>Orchesellinae</taxon>
        <taxon>Orchesella</taxon>
    </lineage>
</organism>
<keyword evidence="2" id="KW-1185">Reference proteome</keyword>
<protein>
    <submittedName>
        <fullName evidence="1">Uncharacterized protein</fullName>
    </submittedName>
</protein>
<sequence>MDLSFNLEEKAKLHQQIKISSGDKITLLIPEIANDTVYIDGVIDAVLPAENFLNTLNNAVSLLNSVVFSISYDNDAKIFVKVKVNMANNGFVVLDATLVEILGFDKQKFTNGQHIAKVPFNEELLEATKHSAENKYIKYVEKQIDIVNPSDDSLDAFCEALYLSFRNAGEEIFVTLDQNENFINFDIRKDYLEFMFPKSISDYLRISSTFHFTKQISIQVPESFEEHSFNHVLCCSNLIDYQAYGSSEYPIIRLIDIGKEGIKGHFCVTFPSVNYYPLLYNHFKTVSTTFIVRSSKYDINLHPSTAVLHIRKK</sequence>